<keyword evidence="2" id="KW-1185">Reference proteome</keyword>
<gene>
    <name evidence="1" type="ORF">MENTE1834_LOCUS17133</name>
</gene>
<comment type="caution">
    <text evidence="1">The sequence shown here is derived from an EMBL/GenBank/DDBJ whole genome shotgun (WGS) entry which is preliminary data.</text>
</comment>
<evidence type="ECO:0000313" key="2">
    <source>
        <dbReference type="Proteomes" id="UP001497535"/>
    </source>
</evidence>
<dbReference type="EMBL" id="CAVMJV010000019">
    <property type="protein sequence ID" value="CAK5064790.1"/>
    <property type="molecule type" value="Genomic_DNA"/>
</dbReference>
<sequence>MKLIIFNFILGTILILKALLINGQFPRWEERTLDCSSREGDCILIAPNAKVKRDPNRYKCRREPMPQTDWNLLARNSKTRIACPIGCEQDADLSVIQKKPIDNKNCQKYYTYGKYRDQKEGEWYLWLTEPCVAKLVFKIFSKKFFLRLTTHCRFNDIPYHQNTTTNNIDAESALKIAEKEQRRGRKLKKVA</sequence>
<evidence type="ECO:0000313" key="1">
    <source>
        <dbReference type="EMBL" id="CAK5064790.1"/>
    </source>
</evidence>
<reference evidence="1" key="1">
    <citation type="submission" date="2023-11" db="EMBL/GenBank/DDBJ databases">
        <authorList>
            <person name="Poullet M."/>
        </authorList>
    </citation>
    <scope>NUCLEOTIDE SEQUENCE</scope>
    <source>
        <strain evidence="1">E1834</strain>
    </source>
</reference>
<name>A0ACB0YWR3_MELEN</name>
<organism evidence="1 2">
    <name type="scientific">Meloidogyne enterolobii</name>
    <name type="common">Root-knot nematode worm</name>
    <name type="synonym">Meloidogyne mayaguensis</name>
    <dbReference type="NCBI Taxonomy" id="390850"/>
    <lineage>
        <taxon>Eukaryota</taxon>
        <taxon>Metazoa</taxon>
        <taxon>Ecdysozoa</taxon>
        <taxon>Nematoda</taxon>
        <taxon>Chromadorea</taxon>
        <taxon>Rhabditida</taxon>
        <taxon>Tylenchina</taxon>
        <taxon>Tylenchomorpha</taxon>
        <taxon>Tylenchoidea</taxon>
        <taxon>Meloidogynidae</taxon>
        <taxon>Meloidogyninae</taxon>
        <taxon>Meloidogyne</taxon>
    </lineage>
</organism>
<accession>A0ACB0YWR3</accession>
<dbReference type="Proteomes" id="UP001497535">
    <property type="component" value="Unassembled WGS sequence"/>
</dbReference>
<protein>
    <submittedName>
        <fullName evidence="1">Uncharacterized protein</fullName>
    </submittedName>
</protein>
<proteinExistence type="predicted"/>